<dbReference type="InterPro" id="IPR023213">
    <property type="entry name" value="CAT-like_dom_sf"/>
</dbReference>
<name>A0AAD6MZT0_9EURO</name>
<gene>
    <name evidence="4" type="ORF">N7493_001293</name>
</gene>
<dbReference type="InterPro" id="IPR050317">
    <property type="entry name" value="Plant_Fungal_Acyltransferase"/>
</dbReference>
<protein>
    <recommendedName>
        <fullName evidence="3">Trichothecene 3-O-acetyltransferase-like N-terminal domain-containing protein</fullName>
    </recommendedName>
</protein>
<evidence type="ECO:0000313" key="4">
    <source>
        <dbReference type="EMBL" id="KAJ5738138.1"/>
    </source>
</evidence>
<organism evidence="4 5">
    <name type="scientific">Penicillium malachiteum</name>
    <dbReference type="NCBI Taxonomy" id="1324776"/>
    <lineage>
        <taxon>Eukaryota</taxon>
        <taxon>Fungi</taxon>
        <taxon>Dikarya</taxon>
        <taxon>Ascomycota</taxon>
        <taxon>Pezizomycotina</taxon>
        <taxon>Eurotiomycetes</taxon>
        <taxon>Eurotiomycetidae</taxon>
        <taxon>Eurotiales</taxon>
        <taxon>Aspergillaceae</taxon>
        <taxon>Penicillium</taxon>
    </lineage>
</organism>
<reference evidence="4" key="2">
    <citation type="submission" date="2023-01" db="EMBL/GenBank/DDBJ databases">
        <authorList>
            <person name="Petersen C."/>
        </authorList>
    </citation>
    <scope>NUCLEOTIDE SEQUENCE</scope>
    <source>
        <strain evidence="4">IBT 17514</strain>
    </source>
</reference>
<comment type="caution">
    <text evidence="4">The sequence shown here is derived from an EMBL/GenBank/DDBJ whole genome shotgun (WGS) entry which is preliminary data.</text>
</comment>
<dbReference type="AlphaFoldDB" id="A0AAD6MZT0"/>
<keyword evidence="2" id="KW-0012">Acyltransferase</keyword>
<evidence type="ECO:0000259" key="3">
    <source>
        <dbReference type="Pfam" id="PF22664"/>
    </source>
</evidence>
<dbReference type="Gene3D" id="3.30.559.10">
    <property type="entry name" value="Chloramphenicol acetyltransferase-like domain"/>
    <property type="match status" value="2"/>
</dbReference>
<dbReference type="GO" id="GO:0016747">
    <property type="term" value="F:acyltransferase activity, transferring groups other than amino-acyl groups"/>
    <property type="evidence" value="ECO:0007669"/>
    <property type="project" value="TreeGrafter"/>
</dbReference>
<proteinExistence type="predicted"/>
<evidence type="ECO:0000256" key="1">
    <source>
        <dbReference type="ARBA" id="ARBA00022679"/>
    </source>
</evidence>
<dbReference type="PANTHER" id="PTHR31642:SF270">
    <property type="entry name" value="O-ACYLTRANSFERASE AUSQ"/>
    <property type="match status" value="1"/>
</dbReference>
<accession>A0AAD6MZT0</accession>
<feature type="domain" description="Trichothecene 3-O-acetyltransferase-like N-terminal" evidence="3">
    <location>
        <begin position="51"/>
        <end position="195"/>
    </location>
</feature>
<dbReference type="Proteomes" id="UP001215712">
    <property type="component" value="Unassembled WGS sequence"/>
</dbReference>
<dbReference type="EMBL" id="JAQJAN010000002">
    <property type="protein sequence ID" value="KAJ5738138.1"/>
    <property type="molecule type" value="Genomic_DNA"/>
</dbReference>
<dbReference type="PANTHER" id="PTHR31642">
    <property type="entry name" value="TRICHOTHECENE 3-O-ACETYLTRANSFERASE"/>
    <property type="match status" value="1"/>
</dbReference>
<keyword evidence="1" id="KW-0808">Transferase</keyword>
<dbReference type="Pfam" id="PF22664">
    <property type="entry name" value="TRI-like_N"/>
    <property type="match status" value="1"/>
</dbReference>
<sequence length="506" mass="55361">MGDSGIDHDVLSCSLPKILAKPPSFTPYLLTPLDHTLGSKDECVYQPMFYTFRVDNPEESLAVLQEGISRLVTIWPFLAGEIVVSGDGNRLQVQPLGKKLESDNFLTVRHEDREIPDNPSLQGKAASTGIRSTFVSTLDASYRPLPLIGTGTPQCFMRIQANIFQNAIILCMSINHTAVDGTGMGNILQGLAACCRAASNHSCHPHLATDIHQEEAGRKLLLSLPSDSVAKDVSAVYGSLVEDNSKWEEPMPVENTTLYFSPERISCLKAVCNQTLSEVMDDASVKFLSTGDILNALIWVSHCRATEKVGMAKTSTTSAMFPVTARGGAIASLSPFYMGSAIAISRIIRDRQDLCGPHWSEDVDVTNSVLPRACLMTLISLACDFRRAVNKVDSGYFSGVIANVLARQNWNDIRIAHSDLSISNMASDPTYTLEFGEKLRKIIDFDMHGDCFSNLVYIKPRKLEDQSPTGVDAGPVPHEVCLFLSKLVAEAMKVDPLVQWALFTSE</sequence>
<dbReference type="InterPro" id="IPR054710">
    <property type="entry name" value="Tri101-like_N"/>
</dbReference>
<reference evidence="4" key="1">
    <citation type="journal article" date="2023" name="IMA Fungus">
        <title>Comparative genomic study of the Penicillium genus elucidates a diverse pangenome and 15 lateral gene transfer events.</title>
        <authorList>
            <person name="Petersen C."/>
            <person name="Sorensen T."/>
            <person name="Nielsen M.R."/>
            <person name="Sondergaard T.E."/>
            <person name="Sorensen J.L."/>
            <person name="Fitzpatrick D.A."/>
            <person name="Frisvad J.C."/>
            <person name="Nielsen K.L."/>
        </authorList>
    </citation>
    <scope>NUCLEOTIDE SEQUENCE</scope>
    <source>
        <strain evidence="4">IBT 17514</strain>
    </source>
</reference>
<evidence type="ECO:0000256" key="2">
    <source>
        <dbReference type="ARBA" id="ARBA00023315"/>
    </source>
</evidence>
<keyword evidence="5" id="KW-1185">Reference proteome</keyword>
<evidence type="ECO:0000313" key="5">
    <source>
        <dbReference type="Proteomes" id="UP001215712"/>
    </source>
</evidence>